<dbReference type="CDD" id="cd05213">
    <property type="entry name" value="NAD_bind_Glutamyl_tRNA_reduct"/>
    <property type="match status" value="1"/>
</dbReference>
<protein>
    <recommendedName>
        <fullName evidence="8 9">Glutamyl-tRNA reductase</fullName>
        <shortName evidence="9">GluTR</shortName>
        <ecNumber evidence="3 9">1.2.1.70</ecNumber>
    </recommendedName>
</protein>
<evidence type="ECO:0000256" key="7">
    <source>
        <dbReference type="ARBA" id="ARBA00047464"/>
    </source>
</evidence>
<evidence type="ECO:0000313" key="20">
    <source>
        <dbReference type="Proteomes" id="UP000009374"/>
    </source>
</evidence>
<evidence type="ECO:0000256" key="4">
    <source>
        <dbReference type="ARBA" id="ARBA00022857"/>
    </source>
</evidence>
<comment type="domain">
    <text evidence="9">Possesses an unusual extended V-shaped dimeric structure with each monomer consisting of three distinct domains arranged along a curved 'spinal' alpha-helix. The N-terminal catalytic domain specifically recognizes the glutamate moiety of the substrate. The second domain is the NADPH-binding domain, and the third C-terminal domain is responsible for dimerization.</text>
</comment>
<dbReference type="SUPFAM" id="SSF69742">
    <property type="entry name" value="Glutamyl tRNA-reductase catalytic, N-terminal domain"/>
    <property type="match status" value="1"/>
</dbReference>
<dbReference type="InterPro" id="IPR015896">
    <property type="entry name" value="4pyrrol_synth_GluRdtase_dimer"/>
</dbReference>
<comment type="similarity">
    <text evidence="2 9 14">Belongs to the glutamyl-tRNA reductase family.</text>
</comment>
<sequence length="458" mass="51594">MIKITLAGVNHKTAPVEIRERIAYPKESLSSAVQALARQDSVLECLLLSTCNRVEILTITSNIHPSPDFFTDFLSKTHPALTSVPLRPHLYYKTDSEAVEHLFQVTASLDSMVVGEPQITGQVKESFEICRKENSVGPYLNQIFQRAVSSAKRVRSETAISHLPVSISYAACQLARKIFQDMSNKSVLLLGGGEMAQLTARHMKKMGVRSLTLMTRDPAKGEPLAAEYEATYAPMSRLDDILSEADMVVCSTGAETYLLTVPIMESAMERRGYRPLFLIDIAVPRNIDPEISRLSNTFLYNIDDLRSVVLSNQKEREMETFAAKEIVRQEVAQFEKWRAERSAVPLIQALRQHTEEIRLAELDRFSRTLDTLPDEARKQVLLLTQSLMNKMLHPTYQTLRNSSNIDEAWEWITRCYGLPPEILSRNGSHEDTSPKEREGKSVLDSPLSDLPLPGEQTC</sequence>
<dbReference type="GO" id="GO:0050661">
    <property type="term" value="F:NADP binding"/>
    <property type="evidence" value="ECO:0007669"/>
    <property type="project" value="InterPro"/>
</dbReference>
<dbReference type="InterPro" id="IPR000343">
    <property type="entry name" value="4pyrrol_synth_GluRdtase"/>
</dbReference>
<evidence type="ECO:0000313" key="19">
    <source>
        <dbReference type="EMBL" id="EES53763.1"/>
    </source>
</evidence>
<dbReference type="Gene3D" id="3.40.50.720">
    <property type="entry name" value="NAD(P)-binding Rossmann-like Domain"/>
    <property type="match status" value="1"/>
</dbReference>
<keyword evidence="6 9" id="KW-0627">Porphyrin biosynthesis</keyword>
<keyword evidence="5 9" id="KW-0560">Oxidoreductase</keyword>
<proteinExistence type="inferred from homology"/>
<keyword evidence="20" id="KW-1185">Reference proteome</keyword>
<dbReference type="UniPathway" id="UPA00251">
    <property type="reaction ID" value="UER00316"/>
</dbReference>
<dbReference type="Proteomes" id="UP000009374">
    <property type="component" value="Unassembled WGS sequence"/>
</dbReference>
<dbReference type="FunFam" id="3.30.460.30:FF:000001">
    <property type="entry name" value="Glutamyl-tRNA reductase"/>
    <property type="match status" value="1"/>
</dbReference>
<feature type="binding site" evidence="9 11">
    <location>
        <position position="122"/>
    </location>
    <ligand>
        <name>substrate</name>
    </ligand>
</feature>
<dbReference type="Pfam" id="PF00745">
    <property type="entry name" value="GlutR_dimer"/>
    <property type="match status" value="1"/>
</dbReference>
<evidence type="ECO:0000256" key="9">
    <source>
        <dbReference type="HAMAP-Rule" id="MF_00087"/>
    </source>
</evidence>
<feature type="compositionally biased region" description="Low complexity" evidence="15">
    <location>
        <begin position="443"/>
        <end position="458"/>
    </location>
</feature>
<evidence type="ECO:0000256" key="3">
    <source>
        <dbReference type="ARBA" id="ARBA00012970"/>
    </source>
</evidence>
<feature type="domain" description="Tetrapyrrole biosynthesis glutamyl-tRNA reductase dimerisation" evidence="16">
    <location>
        <begin position="323"/>
        <end position="416"/>
    </location>
</feature>
<dbReference type="Pfam" id="PF05201">
    <property type="entry name" value="GlutR_N"/>
    <property type="match status" value="1"/>
</dbReference>
<feature type="domain" description="Quinate/shikimate 5-dehydrogenase/glutamyl-tRNA reductase" evidence="17">
    <location>
        <begin position="173"/>
        <end position="308"/>
    </location>
</feature>
<evidence type="ECO:0000256" key="14">
    <source>
        <dbReference type="RuleBase" id="RU000584"/>
    </source>
</evidence>
<evidence type="ECO:0000256" key="5">
    <source>
        <dbReference type="ARBA" id="ARBA00023002"/>
    </source>
</evidence>
<feature type="site" description="Important for activity" evidence="9 13">
    <location>
        <position position="101"/>
    </location>
</feature>
<dbReference type="Pfam" id="PF01488">
    <property type="entry name" value="Shikimate_DH"/>
    <property type="match status" value="1"/>
</dbReference>
<feature type="binding site" evidence="9 11">
    <location>
        <begin position="50"/>
        <end position="53"/>
    </location>
    <ligand>
        <name>substrate</name>
    </ligand>
</feature>
<comment type="subunit">
    <text evidence="9">Homodimer.</text>
</comment>
<dbReference type="GO" id="GO:0019353">
    <property type="term" value="P:protoporphyrinogen IX biosynthetic process from glutamate"/>
    <property type="evidence" value="ECO:0007669"/>
    <property type="project" value="TreeGrafter"/>
</dbReference>
<feature type="region of interest" description="Disordered" evidence="15">
    <location>
        <begin position="423"/>
        <end position="458"/>
    </location>
</feature>
<dbReference type="InterPro" id="IPR036453">
    <property type="entry name" value="GluRdtase_dimer_dom_sf"/>
</dbReference>
<dbReference type="EMBL" id="GG693855">
    <property type="protein sequence ID" value="EES53763.1"/>
    <property type="molecule type" value="Genomic_DNA"/>
</dbReference>
<comment type="catalytic activity">
    <reaction evidence="7 9 14">
        <text>(S)-4-amino-5-oxopentanoate + tRNA(Glu) + NADP(+) = L-glutamyl-tRNA(Glu) + NADPH + H(+)</text>
        <dbReference type="Rhea" id="RHEA:12344"/>
        <dbReference type="Rhea" id="RHEA-COMP:9663"/>
        <dbReference type="Rhea" id="RHEA-COMP:9680"/>
        <dbReference type="ChEBI" id="CHEBI:15378"/>
        <dbReference type="ChEBI" id="CHEBI:57501"/>
        <dbReference type="ChEBI" id="CHEBI:57783"/>
        <dbReference type="ChEBI" id="CHEBI:58349"/>
        <dbReference type="ChEBI" id="CHEBI:78442"/>
        <dbReference type="ChEBI" id="CHEBI:78520"/>
        <dbReference type="EC" id="1.2.1.70"/>
    </reaction>
</comment>
<accession>C6HUG1</accession>
<keyword evidence="4 9" id="KW-0521">NADP</keyword>
<feature type="compositionally biased region" description="Basic and acidic residues" evidence="15">
    <location>
        <begin position="427"/>
        <end position="441"/>
    </location>
</feature>
<evidence type="ECO:0000256" key="1">
    <source>
        <dbReference type="ARBA" id="ARBA00005059"/>
    </source>
</evidence>
<dbReference type="NCBIfam" id="TIGR01035">
    <property type="entry name" value="hemA"/>
    <property type="match status" value="1"/>
</dbReference>
<comment type="function">
    <text evidence="9">Catalyzes the NADPH-dependent reduction of glutamyl-tRNA(Glu) to glutamate 1-semialdehyde (GSA).</text>
</comment>
<organism evidence="19 20">
    <name type="scientific">Leptospirillum ferrodiazotrophum</name>
    <dbReference type="NCBI Taxonomy" id="412449"/>
    <lineage>
        <taxon>Bacteria</taxon>
        <taxon>Pseudomonadati</taxon>
        <taxon>Nitrospirota</taxon>
        <taxon>Nitrospiria</taxon>
        <taxon>Nitrospirales</taxon>
        <taxon>Nitrospiraceae</taxon>
        <taxon>Leptospirillum</taxon>
    </lineage>
</organism>
<gene>
    <name evidence="9" type="primary">hemA</name>
    <name evidence="19" type="ORF">UBAL3_57480019</name>
</gene>
<evidence type="ECO:0000256" key="13">
    <source>
        <dbReference type="PIRSR" id="PIRSR000445-4"/>
    </source>
</evidence>
<evidence type="ECO:0000256" key="10">
    <source>
        <dbReference type="PIRSR" id="PIRSR000445-1"/>
    </source>
</evidence>
<feature type="binding site" evidence="9 11">
    <location>
        <begin position="116"/>
        <end position="118"/>
    </location>
    <ligand>
        <name>substrate</name>
    </ligand>
</feature>
<dbReference type="SUPFAM" id="SSF69075">
    <property type="entry name" value="Glutamyl tRNA-reductase dimerization domain"/>
    <property type="match status" value="1"/>
</dbReference>
<dbReference type="InterPro" id="IPR018214">
    <property type="entry name" value="GluRdtase_CS"/>
</dbReference>
<dbReference type="PROSITE" id="PS00747">
    <property type="entry name" value="GLUTR"/>
    <property type="match status" value="1"/>
</dbReference>
<dbReference type="Gene3D" id="3.30.460.30">
    <property type="entry name" value="Glutamyl-tRNA reductase, N-terminal domain"/>
    <property type="match status" value="1"/>
</dbReference>
<evidence type="ECO:0000259" key="18">
    <source>
        <dbReference type="Pfam" id="PF05201"/>
    </source>
</evidence>
<evidence type="ECO:0000256" key="15">
    <source>
        <dbReference type="SAM" id="MobiDB-lite"/>
    </source>
</evidence>
<evidence type="ECO:0000256" key="11">
    <source>
        <dbReference type="PIRSR" id="PIRSR000445-2"/>
    </source>
</evidence>
<comment type="pathway">
    <text evidence="1 9 14">Porphyrin-containing compound metabolism; protoporphyrin-IX biosynthesis; 5-aminolevulinate from L-glutamyl-tRNA(Glu): step 1/2.</text>
</comment>
<reference evidence="19 20" key="1">
    <citation type="journal article" date="2009" name="Appl. Environ. Microbiol.">
        <title>Community genomic and proteomic analyses of chemoautotrophic iron-oxidizing "Leptospirillum rubarum" (Group II) and "Leptospirillum ferrodiazotrophum" (Group III) bacteria in acid mine drainage biofilms.</title>
        <authorList>
            <person name="Goltsman D.S."/>
            <person name="Denef V.J."/>
            <person name="Singer S.W."/>
            <person name="VerBerkmoes N.C."/>
            <person name="Lefsrud M."/>
            <person name="Mueller R.S."/>
            <person name="Dick G.J."/>
            <person name="Sun C.L."/>
            <person name="Wheeler K.E."/>
            <person name="Zemla A."/>
            <person name="Baker B.J."/>
            <person name="Hauser L."/>
            <person name="Land M."/>
            <person name="Shah M.B."/>
            <person name="Thelen M.P."/>
            <person name="Hettich R.L."/>
            <person name="Banfield J.F."/>
        </authorList>
    </citation>
    <scope>NUCLEOTIDE SEQUENCE [LARGE SCALE GENOMIC DNA]</scope>
</reference>
<dbReference type="FunFam" id="3.40.50.720:FF:000031">
    <property type="entry name" value="Glutamyl-tRNA reductase"/>
    <property type="match status" value="1"/>
</dbReference>
<dbReference type="InterPro" id="IPR036291">
    <property type="entry name" value="NAD(P)-bd_dom_sf"/>
</dbReference>
<evidence type="ECO:0000259" key="17">
    <source>
        <dbReference type="Pfam" id="PF01488"/>
    </source>
</evidence>
<dbReference type="PIRSF" id="PIRSF000445">
    <property type="entry name" value="4pyrrol_synth_GluRdtase"/>
    <property type="match status" value="1"/>
</dbReference>
<dbReference type="AlphaFoldDB" id="C6HUG1"/>
<feature type="binding site" evidence="9 11">
    <location>
        <position position="111"/>
    </location>
    <ligand>
        <name>substrate</name>
    </ligand>
</feature>
<dbReference type="GO" id="GO:0008883">
    <property type="term" value="F:glutamyl-tRNA reductase activity"/>
    <property type="evidence" value="ECO:0007669"/>
    <property type="project" value="UniProtKB-UniRule"/>
</dbReference>
<evidence type="ECO:0000259" key="16">
    <source>
        <dbReference type="Pfam" id="PF00745"/>
    </source>
</evidence>
<evidence type="ECO:0000256" key="12">
    <source>
        <dbReference type="PIRSR" id="PIRSR000445-3"/>
    </source>
</evidence>
<evidence type="ECO:0000256" key="6">
    <source>
        <dbReference type="ARBA" id="ARBA00023244"/>
    </source>
</evidence>
<name>C6HUG1_9BACT</name>
<dbReference type="PANTHER" id="PTHR43013:SF1">
    <property type="entry name" value="GLUTAMYL-TRNA REDUCTASE"/>
    <property type="match status" value="1"/>
</dbReference>
<evidence type="ECO:0000256" key="8">
    <source>
        <dbReference type="ARBA" id="ARBA00068659"/>
    </source>
</evidence>
<feature type="domain" description="Glutamyl-tRNA reductase N-terminal" evidence="18">
    <location>
        <begin position="8"/>
        <end position="158"/>
    </location>
</feature>
<dbReference type="EC" id="1.2.1.70" evidence="3 9"/>
<dbReference type="InterPro" id="IPR006151">
    <property type="entry name" value="Shikm_DH/Glu-tRNA_Rdtase"/>
</dbReference>
<evidence type="ECO:0000256" key="2">
    <source>
        <dbReference type="ARBA" id="ARBA00005916"/>
    </source>
</evidence>
<feature type="binding site" evidence="9 12">
    <location>
        <begin position="191"/>
        <end position="196"/>
    </location>
    <ligand>
        <name>NADP(+)</name>
        <dbReference type="ChEBI" id="CHEBI:58349"/>
    </ligand>
</feature>
<dbReference type="InterPro" id="IPR036343">
    <property type="entry name" value="GluRdtase_N_sf"/>
</dbReference>
<feature type="active site" description="Nucleophile" evidence="9 10">
    <location>
        <position position="51"/>
    </location>
</feature>
<comment type="miscellaneous">
    <text evidence="9">During catalysis, the active site Cys acts as a nucleophile attacking the alpha-carbonyl group of tRNA-bound glutamate with the formation of a thioester intermediate between enzyme and glutamate, and the concomitant release of tRNA(Glu). The thioester intermediate is finally reduced by direct hydride transfer from NADPH, to form the product GSA.</text>
</comment>
<dbReference type="SUPFAM" id="SSF51735">
    <property type="entry name" value="NAD(P)-binding Rossmann-fold domains"/>
    <property type="match status" value="1"/>
</dbReference>
<dbReference type="PANTHER" id="PTHR43013">
    <property type="entry name" value="GLUTAMYL-TRNA REDUCTASE"/>
    <property type="match status" value="1"/>
</dbReference>
<dbReference type="HAMAP" id="MF_00087">
    <property type="entry name" value="Glu_tRNA_reductase"/>
    <property type="match status" value="1"/>
</dbReference>
<dbReference type="InterPro" id="IPR015895">
    <property type="entry name" value="4pyrrol_synth_GluRdtase_N"/>
</dbReference>